<feature type="compositionally biased region" description="Polar residues" evidence="1">
    <location>
        <begin position="247"/>
        <end position="257"/>
    </location>
</feature>
<feature type="compositionally biased region" description="Low complexity" evidence="1">
    <location>
        <begin position="234"/>
        <end position="246"/>
    </location>
</feature>
<sequence>MVTLRESLTQRCHATSLGYLKGLWVSSPKNTFSSGRSTFASSSKLWGRFTSVIKGHTCHEHRPPKGIESEGADRISRSCRHTIVVPKPGKAYNFFTQEVAMSAARVDLHRFFEALFNHCFLLDNRLEQKASCLLRNAYTTSVMSTSRPWLINCGLACAHIFRRAWMKDLSPETSTWADVRFQAEVIESLELTREPSNSNMNHGGNNGHSNKGKSGGFKRGVLSGINSNTAARLSNANASGSSTTNGRMNSYQNDNGQ</sequence>
<keyword evidence="3" id="KW-1185">Reference proteome</keyword>
<evidence type="ECO:0000313" key="2">
    <source>
        <dbReference type="EMBL" id="KAJ7771970.1"/>
    </source>
</evidence>
<protein>
    <submittedName>
        <fullName evidence="2">Uncharacterized protein</fullName>
    </submittedName>
</protein>
<dbReference type="EMBL" id="JARJLG010000020">
    <property type="protein sequence ID" value="KAJ7771970.1"/>
    <property type="molecule type" value="Genomic_DNA"/>
</dbReference>
<gene>
    <name evidence="2" type="ORF">DFH07DRAFT_768086</name>
</gene>
<dbReference type="Proteomes" id="UP001215280">
    <property type="component" value="Unassembled WGS sequence"/>
</dbReference>
<evidence type="ECO:0000256" key="1">
    <source>
        <dbReference type="SAM" id="MobiDB-lite"/>
    </source>
</evidence>
<accession>A0AAD7JYF0</accession>
<feature type="compositionally biased region" description="Low complexity" evidence="1">
    <location>
        <begin position="196"/>
        <end position="209"/>
    </location>
</feature>
<organism evidence="2 3">
    <name type="scientific">Mycena maculata</name>
    <dbReference type="NCBI Taxonomy" id="230809"/>
    <lineage>
        <taxon>Eukaryota</taxon>
        <taxon>Fungi</taxon>
        <taxon>Dikarya</taxon>
        <taxon>Basidiomycota</taxon>
        <taxon>Agaricomycotina</taxon>
        <taxon>Agaricomycetes</taxon>
        <taxon>Agaricomycetidae</taxon>
        <taxon>Agaricales</taxon>
        <taxon>Marasmiineae</taxon>
        <taxon>Mycenaceae</taxon>
        <taxon>Mycena</taxon>
    </lineage>
</organism>
<proteinExistence type="predicted"/>
<comment type="caution">
    <text evidence="2">The sequence shown here is derived from an EMBL/GenBank/DDBJ whole genome shotgun (WGS) entry which is preliminary data.</text>
</comment>
<feature type="region of interest" description="Disordered" evidence="1">
    <location>
        <begin position="192"/>
        <end position="221"/>
    </location>
</feature>
<dbReference type="AlphaFoldDB" id="A0AAD7JYF0"/>
<feature type="region of interest" description="Disordered" evidence="1">
    <location>
        <begin position="234"/>
        <end position="257"/>
    </location>
</feature>
<evidence type="ECO:0000313" key="3">
    <source>
        <dbReference type="Proteomes" id="UP001215280"/>
    </source>
</evidence>
<reference evidence="2" key="1">
    <citation type="submission" date="2023-03" db="EMBL/GenBank/DDBJ databases">
        <title>Massive genome expansion in bonnet fungi (Mycena s.s.) driven by repeated elements and novel gene families across ecological guilds.</title>
        <authorList>
            <consortium name="Lawrence Berkeley National Laboratory"/>
            <person name="Harder C.B."/>
            <person name="Miyauchi S."/>
            <person name="Viragh M."/>
            <person name="Kuo A."/>
            <person name="Thoen E."/>
            <person name="Andreopoulos B."/>
            <person name="Lu D."/>
            <person name="Skrede I."/>
            <person name="Drula E."/>
            <person name="Henrissat B."/>
            <person name="Morin E."/>
            <person name="Kohler A."/>
            <person name="Barry K."/>
            <person name="LaButti K."/>
            <person name="Morin E."/>
            <person name="Salamov A."/>
            <person name="Lipzen A."/>
            <person name="Mereny Z."/>
            <person name="Hegedus B."/>
            <person name="Baldrian P."/>
            <person name="Stursova M."/>
            <person name="Weitz H."/>
            <person name="Taylor A."/>
            <person name="Grigoriev I.V."/>
            <person name="Nagy L.G."/>
            <person name="Martin F."/>
            <person name="Kauserud H."/>
        </authorList>
    </citation>
    <scope>NUCLEOTIDE SEQUENCE</scope>
    <source>
        <strain evidence="2">CBHHK188m</strain>
    </source>
</reference>
<name>A0AAD7JYF0_9AGAR</name>